<accession>A0A2J7Q302</accession>
<dbReference type="Proteomes" id="UP000235965">
    <property type="component" value="Unassembled WGS sequence"/>
</dbReference>
<evidence type="ECO:0000313" key="3">
    <source>
        <dbReference type="Proteomes" id="UP000235965"/>
    </source>
</evidence>
<reference evidence="2 3" key="1">
    <citation type="submission" date="2017-12" db="EMBL/GenBank/DDBJ databases">
        <title>Hemimetabolous genomes reveal molecular basis of termite eusociality.</title>
        <authorList>
            <person name="Harrison M.C."/>
            <person name="Jongepier E."/>
            <person name="Robertson H.M."/>
            <person name="Arning N."/>
            <person name="Bitard-Feildel T."/>
            <person name="Chao H."/>
            <person name="Childers C.P."/>
            <person name="Dinh H."/>
            <person name="Doddapaneni H."/>
            <person name="Dugan S."/>
            <person name="Gowin J."/>
            <person name="Greiner C."/>
            <person name="Han Y."/>
            <person name="Hu H."/>
            <person name="Hughes D.S.T."/>
            <person name="Huylmans A.-K."/>
            <person name="Kemena C."/>
            <person name="Kremer L.P.M."/>
            <person name="Lee S.L."/>
            <person name="Lopez-Ezquerra A."/>
            <person name="Mallet L."/>
            <person name="Monroy-Kuhn J.M."/>
            <person name="Moser A."/>
            <person name="Murali S.C."/>
            <person name="Muzny D.M."/>
            <person name="Otani S."/>
            <person name="Piulachs M.-D."/>
            <person name="Poelchau M."/>
            <person name="Qu J."/>
            <person name="Schaub F."/>
            <person name="Wada-Katsumata A."/>
            <person name="Worley K.C."/>
            <person name="Xie Q."/>
            <person name="Ylla G."/>
            <person name="Poulsen M."/>
            <person name="Gibbs R.A."/>
            <person name="Schal C."/>
            <person name="Richards S."/>
            <person name="Belles X."/>
            <person name="Korb J."/>
            <person name="Bornberg-Bauer E."/>
        </authorList>
    </citation>
    <scope>NUCLEOTIDE SEQUENCE [LARGE SCALE GENOMIC DNA]</scope>
    <source>
        <tissue evidence="2">Whole body</tissue>
    </source>
</reference>
<organism evidence="2 3">
    <name type="scientific">Cryptotermes secundus</name>
    <dbReference type="NCBI Taxonomy" id="105785"/>
    <lineage>
        <taxon>Eukaryota</taxon>
        <taxon>Metazoa</taxon>
        <taxon>Ecdysozoa</taxon>
        <taxon>Arthropoda</taxon>
        <taxon>Hexapoda</taxon>
        <taxon>Insecta</taxon>
        <taxon>Pterygota</taxon>
        <taxon>Neoptera</taxon>
        <taxon>Polyneoptera</taxon>
        <taxon>Dictyoptera</taxon>
        <taxon>Blattodea</taxon>
        <taxon>Blattoidea</taxon>
        <taxon>Termitoidae</taxon>
        <taxon>Kalotermitidae</taxon>
        <taxon>Cryptotermitinae</taxon>
        <taxon>Cryptotermes</taxon>
    </lineage>
</organism>
<dbReference type="GO" id="GO:0003676">
    <property type="term" value="F:nucleic acid binding"/>
    <property type="evidence" value="ECO:0007669"/>
    <property type="project" value="InterPro"/>
</dbReference>
<dbReference type="STRING" id="105785.A0A2J7Q302"/>
<name>A0A2J7Q302_9NEOP</name>
<dbReference type="InterPro" id="IPR036397">
    <property type="entry name" value="RNaseH_sf"/>
</dbReference>
<dbReference type="InterPro" id="IPR001584">
    <property type="entry name" value="Integrase_cat-core"/>
</dbReference>
<comment type="caution">
    <text evidence="2">The sequence shown here is derived from an EMBL/GenBank/DDBJ whole genome shotgun (WGS) entry which is preliminary data.</text>
</comment>
<dbReference type="PANTHER" id="PTHR37984:SF15">
    <property type="entry name" value="INTEGRASE CATALYTIC DOMAIN-CONTAINING PROTEIN"/>
    <property type="match status" value="1"/>
</dbReference>
<sequence length="166" mass="19247">MYSGYLRFREMNTEENPRIINLDTRYRYDESYVTVRLQLAWDFVTLDSDIRDQAATKAPMSNQGNRYLLIAIDYFTTWPEAHVIPNQEASTVAEAVVTDVFFCFGIPLELHSDQGRKFQSRLLQEVPQRLGVSNVCTRSRTAWRSTQERLLPSTRGIGKRDYPSLS</sequence>
<dbReference type="OrthoDB" id="10030726at2759"/>
<dbReference type="InterPro" id="IPR050951">
    <property type="entry name" value="Retrovirus_Pol_polyprotein"/>
</dbReference>
<dbReference type="AlphaFoldDB" id="A0A2J7Q302"/>
<dbReference type="Gene3D" id="3.30.420.10">
    <property type="entry name" value="Ribonuclease H-like superfamily/Ribonuclease H"/>
    <property type="match status" value="1"/>
</dbReference>
<protein>
    <recommendedName>
        <fullName evidence="1">Integrase catalytic domain-containing protein</fullName>
    </recommendedName>
</protein>
<keyword evidence="3" id="KW-1185">Reference proteome</keyword>
<evidence type="ECO:0000259" key="1">
    <source>
        <dbReference type="PROSITE" id="PS50994"/>
    </source>
</evidence>
<gene>
    <name evidence="2" type="ORF">B7P43_G11393</name>
</gene>
<dbReference type="InterPro" id="IPR012337">
    <property type="entry name" value="RNaseH-like_sf"/>
</dbReference>
<dbReference type="SUPFAM" id="SSF53098">
    <property type="entry name" value="Ribonuclease H-like"/>
    <property type="match status" value="1"/>
</dbReference>
<dbReference type="PANTHER" id="PTHR37984">
    <property type="entry name" value="PROTEIN CBG26694"/>
    <property type="match status" value="1"/>
</dbReference>
<evidence type="ECO:0000313" key="2">
    <source>
        <dbReference type="EMBL" id="PNF22965.1"/>
    </source>
</evidence>
<dbReference type="GO" id="GO:0015074">
    <property type="term" value="P:DNA integration"/>
    <property type="evidence" value="ECO:0007669"/>
    <property type="project" value="InterPro"/>
</dbReference>
<dbReference type="InParanoid" id="A0A2J7Q302"/>
<proteinExistence type="predicted"/>
<dbReference type="Pfam" id="PF00665">
    <property type="entry name" value="rve"/>
    <property type="match status" value="1"/>
</dbReference>
<dbReference type="PROSITE" id="PS50994">
    <property type="entry name" value="INTEGRASE"/>
    <property type="match status" value="1"/>
</dbReference>
<feature type="domain" description="Integrase catalytic" evidence="1">
    <location>
        <begin position="13"/>
        <end position="166"/>
    </location>
</feature>
<dbReference type="EMBL" id="NEVH01019072">
    <property type="protein sequence ID" value="PNF22965.1"/>
    <property type="molecule type" value="Genomic_DNA"/>
</dbReference>